<protein>
    <recommendedName>
        <fullName evidence="3">DUF4390 domain-containing protein</fullName>
    </recommendedName>
</protein>
<dbReference type="AlphaFoldDB" id="A0A0K6ITA2"/>
<evidence type="ECO:0000313" key="2">
    <source>
        <dbReference type="Proteomes" id="UP000182108"/>
    </source>
</evidence>
<dbReference type="RefSeq" id="WP_055423073.1">
    <property type="nucleotide sequence ID" value="NZ_CYHH01000003.1"/>
</dbReference>
<name>A0A0K6ITA2_9PROT</name>
<dbReference type="Proteomes" id="UP000182108">
    <property type="component" value="Unassembled WGS sequence"/>
</dbReference>
<evidence type="ECO:0008006" key="3">
    <source>
        <dbReference type="Google" id="ProtNLM"/>
    </source>
</evidence>
<reference evidence="2" key="1">
    <citation type="submission" date="2015-08" db="EMBL/GenBank/DDBJ databases">
        <authorList>
            <person name="Babu N.S."/>
            <person name="Beckwith C.J."/>
            <person name="Beseler K.G."/>
            <person name="Brison A."/>
            <person name="Carone J.V."/>
            <person name="Caskin T.P."/>
            <person name="Diamond M."/>
            <person name="Durham M.E."/>
            <person name="Foxe J.M."/>
            <person name="Go M."/>
            <person name="Henderson B.A."/>
            <person name="Jones I.B."/>
            <person name="McGettigan J.A."/>
            <person name="Micheletti S.J."/>
            <person name="Nasrallah M.E."/>
            <person name="Ortiz D."/>
            <person name="Piller C.R."/>
            <person name="Privatt S.R."/>
            <person name="Schneider S.L."/>
            <person name="Sharp S."/>
            <person name="Smith T.C."/>
            <person name="Stanton J.D."/>
            <person name="Ullery H.E."/>
            <person name="Wilson R.J."/>
            <person name="Serrano M.G."/>
            <person name="Buck G."/>
            <person name="Lee V."/>
            <person name="Wang Y."/>
            <person name="Carvalho R."/>
            <person name="Voegtly L."/>
            <person name="Shi R."/>
            <person name="Duckworth R."/>
            <person name="Johnson A."/>
            <person name="Loviza R."/>
            <person name="Walstead R."/>
            <person name="Shah Z."/>
            <person name="Kiflezghi M."/>
            <person name="Wade K."/>
            <person name="Ball S.L."/>
            <person name="Bradley K.W."/>
            <person name="Asai D.J."/>
            <person name="Bowman C.A."/>
            <person name="Russell D.A."/>
            <person name="Pope W.H."/>
            <person name="Jacobs-Sera D."/>
            <person name="Hendrix R.W."/>
            <person name="Hatfull G.F."/>
        </authorList>
    </citation>
    <scope>NUCLEOTIDE SEQUENCE [LARGE SCALE GENOMIC DNA]</scope>
    <source>
        <strain evidence="2">JCM 19170</strain>
    </source>
</reference>
<dbReference type="InterPro" id="IPR025500">
    <property type="entry name" value="DUF4390"/>
</dbReference>
<accession>A0A0K6ITA2</accession>
<dbReference type="EMBL" id="CYHH01000003">
    <property type="protein sequence ID" value="CUB06335.1"/>
    <property type="molecule type" value="Genomic_DNA"/>
</dbReference>
<keyword evidence="2" id="KW-1185">Reference proteome</keyword>
<dbReference type="Pfam" id="PF14334">
    <property type="entry name" value="DUF4390"/>
    <property type="match status" value="1"/>
</dbReference>
<gene>
    <name evidence="1" type="ORF">Ga0061068_103103</name>
</gene>
<organism evidence="1 2">
    <name type="scientific">Tepidiphilus thermophilus</name>
    <dbReference type="NCBI Taxonomy" id="876478"/>
    <lineage>
        <taxon>Bacteria</taxon>
        <taxon>Pseudomonadati</taxon>
        <taxon>Pseudomonadota</taxon>
        <taxon>Hydrogenophilia</taxon>
        <taxon>Hydrogenophilales</taxon>
        <taxon>Hydrogenophilaceae</taxon>
        <taxon>Tepidiphilus</taxon>
    </lineage>
</organism>
<sequence>MGSSTRCCAKPLDPLRRRLLFALGALPLGALGLLTNDGTAVADAASRARLWRDGEGNWFLDADLGFERFPAVWEDLLQRGIAMPLRLELMLYRERWYWSDQLVFGKFWRITIRHQPVTQDWLLTVGDATHVFYDRETLLQSLRSIRGWPVAADVFNPLSDVRAELRLSVDLSQLPQTLRASALGNDAYAWEVGPYRWYPWRKR</sequence>
<proteinExistence type="predicted"/>
<evidence type="ECO:0000313" key="1">
    <source>
        <dbReference type="EMBL" id="CUB06335.1"/>
    </source>
</evidence>